<accession>A0A4S2DMD1</accession>
<keyword evidence="1" id="KW-0812">Transmembrane</keyword>
<keyword evidence="4" id="KW-1185">Reference proteome</keyword>
<reference evidence="3 4" key="1">
    <citation type="submission" date="2019-04" db="EMBL/GenBank/DDBJ databases">
        <title>Microbes associate with the intestines of laboratory mice.</title>
        <authorList>
            <person name="Navarre W."/>
            <person name="Wong E."/>
            <person name="Huang K."/>
            <person name="Tropini C."/>
            <person name="Ng K."/>
            <person name="Yu B."/>
        </authorList>
    </citation>
    <scope>NUCLEOTIDE SEQUENCE [LARGE SCALE GENOMIC DNA]</scope>
    <source>
        <strain evidence="3 4">NM50_B9-20</strain>
    </source>
</reference>
<protein>
    <submittedName>
        <fullName evidence="3">DUF4179 domain-containing protein</fullName>
    </submittedName>
</protein>
<proteinExistence type="predicted"/>
<dbReference type="OrthoDB" id="1748051at2"/>
<feature type="domain" description="DUF4179" evidence="2">
    <location>
        <begin position="44"/>
        <end position="126"/>
    </location>
</feature>
<evidence type="ECO:0000259" key="2">
    <source>
        <dbReference type="Pfam" id="PF13786"/>
    </source>
</evidence>
<evidence type="ECO:0000313" key="3">
    <source>
        <dbReference type="EMBL" id="TGY43449.1"/>
    </source>
</evidence>
<keyword evidence="1" id="KW-1133">Transmembrane helix</keyword>
<sequence length="338" mass="39442">MKDIYKAFNNIDVNTNDYDNTELTEYEIEKFKDMVSEKIYVRKRPFYKQIASLIVLSVISFLLLNTGNVSAVLDSLGNNLKNIFNISQNKYYDNYTNLINKTVTDNNISITFEEVLIEENQLIISSIIDYSELSKNLKKDLINNLKDISISNTLYFDDMEYRDTSSSLFEISEDKIRYISLFDIEKVPDSRLLNCSLTYKFFNVLFKDSKNGYLDKEITGDWTFDFSIDTSNISNSQNELYLSQNNILYYENGDTLKINKIEKSDISIKIYYDFSTNSDYYSVPPFFLIDSNKNYIGNHFYNNEYALFFIKDSDATNTFTISGYDHGASDNIIIDFKE</sequence>
<dbReference type="Proteomes" id="UP000306888">
    <property type="component" value="Unassembled WGS sequence"/>
</dbReference>
<keyword evidence="1" id="KW-0472">Membrane</keyword>
<organism evidence="3 4">
    <name type="scientific">Clostridium sartagoforme</name>
    <dbReference type="NCBI Taxonomy" id="84031"/>
    <lineage>
        <taxon>Bacteria</taxon>
        <taxon>Bacillati</taxon>
        <taxon>Bacillota</taxon>
        <taxon>Clostridia</taxon>
        <taxon>Eubacteriales</taxon>
        <taxon>Clostridiaceae</taxon>
        <taxon>Clostridium</taxon>
    </lineage>
</organism>
<comment type="caution">
    <text evidence="3">The sequence shown here is derived from an EMBL/GenBank/DDBJ whole genome shotgun (WGS) entry which is preliminary data.</text>
</comment>
<dbReference type="InterPro" id="IPR025436">
    <property type="entry name" value="DUF4179"/>
</dbReference>
<dbReference type="RefSeq" id="WP_136003743.1">
    <property type="nucleotide sequence ID" value="NZ_SRYR01000001.1"/>
</dbReference>
<dbReference type="EMBL" id="SRYR01000001">
    <property type="protein sequence ID" value="TGY43449.1"/>
    <property type="molecule type" value="Genomic_DNA"/>
</dbReference>
<name>A0A4S2DMD1_9CLOT</name>
<dbReference type="AlphaFoldDB" id="A0A4S2DMD1"/>
<gene>
    <name evidence="3" type="ORF">E5347_01170</name>
</gene>
<evidence type="ECO:0000313" key="4">
    <source>
        <dbReference type="Proteomes" id="UP000306888"/>
    </source>
</evidence>
<dbReference type="Gene3D" id="2.60.40.1630">
    <property type="entry name" value="bacillus anthracis domain"/>
    <property type="match status" value="1"/>
</dbReference>
<feature type="transmembrane region" description="Helical" evidence="1">
    <location>
        <begin position="46"/>
        <end position="64"/>
    </location>
</feature>
<dbReference type="Pfam" id="PF13786">
    <property type="entry name" value="DUF4179"/>
    <property type="match status" value="1"/>
</dbReference>
<evidence type="ECO:0000256" key="1">
    <source>
        <dbReference type="SAM" id="Phobius"/>
    </source>
</evidence>